<dbReference type="HOGENOM" id="CLU_029307_2_3_1"/>
<proteinExistence type="predicted"/>
<reference evidence="3" key="2">
    <citation type="submission" date="2015-06" db="UniProtKB">
        <authorList>
            <consortium name="EnsemblPlants"/>
        </authorList>
    </citation>
    <scope>IDENTIFICATION</scope>
    <source>
        <strain evidence="3">DM1-3 516 R44</strain>
    </source>
</reference>
<evidence type="ECO:0000259" key="2">
    <source>
        <dbReference type="Pfam" id="PF20167"/>
    </source>
</evidence>
<sequence length="508" mass="56085">MLRGVEVGCSDIINVVFERATGFEHDYECLVTAQSLDDLKGWLAPLFFDVTPRWMDAGVSIEKKDLNVAARYWFGFINNSIMASHNESILRHANASCLGSILGKRDFDVTPSSSTTIRRIEAERTREEPDRRREAPVDTSPLVDVGSLPTETPFPTLTLGPSAQEKGHLAQSTDVIATRLDIDVPYMIKVVILVALTPLHAFDDDHTTRVIACESRQEESCEVSAWKAEVVDLRKDVDYLKSTNFTSLIQTVDNVDSSETSGIHLNTTRDIHREEAAVDESDAETDEEQIKKTKITQAMILKMGHLAHLDDVRETRLEKFVPLMIESTILAELTLFRASVDNLATRVITCESRQEETSVVAALKTAVADLRKDVNYIKSNDFTSLLEVAEDRVNPKTSVIPWVTTGDVRKDEATIDELDAETDEEHIGIQEESIYGDLPDLEETIMQSVIQTSLTEISMAAHSVSDTAVPSEVTQGTEARDQIDAAGTDAQVQSDALGTNSQTDGATA</sequence>
<dbReference type="Gramene" id="PGSC0003DMT400096322">
    <property type="protein sequence ID" value="PGSC0003DMT400096322"/>
    <property type="gene ID" value="PGSC0003DMG400045893"/>
</dbReference>
<organism evidence="3 4">
    <name type="scientific">Solanum tuberosum</name>
    <name type="common">Potato</name>
    <dbReference type="NCBI Taxonomy" id="4113"/>
    <lineage>
        <taxon>Eukaryota</taxon>
        <taxon>Viridiplantae</taxon>
        <taxon>Streptophyta</taxon>
        <taxon>Embryophyta</taxon>
        <taxon>Tracheophyta</taxon>
        <taxon>Spermatophyta</taxon>
        <taxon>Magnoliopsida</taxon>
        <taxon>eudicotyledons</taxon>
        <taxon>Gunneridae</taxon>
        <taxon>Pentapetalae</taxon>
        <taxon>asterids</taxon>
        <taxon>lamiids</taxon>
        <taxon>Solanales</taxon>
        <taxon>Solanaceae</taxon>
        <taxon>Solanoideae</taxon>
        <taxon>Solaneae</taxon>
        <taxon>Solanum</taxon>
    </lineage>
</organism>
<feature type="domain" description="Putative plant transposon protein" evidence="2">
    <location>
        <begin position="2"/>
        <end position="117"/>
    </location>
</feature>
<dbReference type="InParanoid" id="M1DY64"/>
<dbReference type="EnsemblPlants" id="PGSC0003DMT400096322">
    <property type="protein sequence ID" value="PGSC0003DMT400096322"/>
    <property type="gene ID" value="PGSC0003DMG400045893"/>
</dbReference>
<dbReference type="PaxDb" id="4113-PGSC0003DMT400096322"/>
<feature type="compositionally biased region" description="Polar residues" evidence="1">
    <location>
        <begin position="490"/>
        <end position="508"/>
    </location>
</feature>
<dbReference type="GO" id="GO:0009523">
    <property type="term" value="C:photosystem II"/>
    <property type="evidence" value="ECO:0000318"/>
    <property type="project" value="GO_Central"/>
</dbReference>
<evidence type="ECO:0000313" key="4">
    <source>
        <dbReference type="Proteomes" id="UP000011115"/>
    </source>
</evidence>
<name>M1DY64_SOLTU</name>
<reference evidence="4" key="1">
    <citation type="journal article" date="2011" name="Nature">
        <title>Genome sequence and analysis of the tuber crop potato.</title>
        <authorList>
            <consortium name="The Potato Genome Sequencing Consortium"/>
        </authorList>
    </citation>
    <scope>NUCLEOTIDE SEQUENCE [LARGE SCALE GENOMIC DNA]</scope>
    <source>
        <strain evidence="4">cv. DM1-3 516 R44</strain>
    </source>
</reference>
<dbReference type="Proteomes" id="UP000011115">
    <property type="component" value="Unassembled WGS sequence"/>
</dbReference>
<feature type="compositionally biased region" description="Basic and acidic residues" evidence="1">
    <location>
        <begin position="122"/>
        <end position="136"/>
    </location>
</feature>
<dbReference type="PANTHER" id="PTHR33180:SF31">
    <property type="entry name" value="POLYPROTEIN PROTEIN"/>
    <property type="match status" value="1"/>
</dbReference>
<dbReference type="AlphaFoldDB" id="M1DY64"/>
<evidence type="ECO:0000313" key="3">
    <source>
        <dbReference type="EnsemblPlants" id="PGSC0003DMT400096322"/>
    </source>
</evidence>
<accession>M1DY64</accession>
<keyword evidence="4" id="KW-1185">Reference proteome</keyword>
<protein>
    <submittedName>
        <fullName evidence="3">Polyprotein protein</fullName>
    </submittedName>
</protein>
<dbReference type="InterPro" id="IPR046796">
    <property type="entry name" value="Transposase_32_dom"/>
</dbReference>
<feature type="region of interest" description="Disordered" evidence="1">
    <location>
        <begin position="467"/>
        <end position="508"/>
    </location>
</feature>
<dbReference type="GO" id="GO:0009579">
    <property type="term" value="C:thylakoid"/>
    <property type="evidence" value="ECO:0000318"/>
    <property type="project" value="GO_Central"/>
</dbReference>
<dbReference type="PANTHER" id="PTHR33180">
    <property type="entry name" value="PHOTOSYSTEM II CP43 REACTION CENTER PROTEIN"/>
    <property type="match status" value="1"/>
</dbReference>
<feature type="compositionally biased region" description="Polar residues" evidence="1">
    <location>
        <begin position="467"/>
        <end position="477"/>
    </location>
</feature>
<dbReference type="Pfam" id="PF20167">
    <property type="entry name" value="Transposase_32"/>
    <property type="match status" value="1"/>
</dbReference>
<feature type="region of interest" description="Disordered" evidence="1">
    <location>
        <begin position="122"/>
        <end position="145"/>
    </location>
</feature>
<evidence type="ECO:0000256" key="1">
    <source>
        <dbReference type="SAM" id="MobiDB-lite"/>
    </source>
</evidence>